<evidence type="ECO:0000256" key="1">
    <source>
        <dbReference type="ARBA" id="ARBA00022603"/>
    </source>
</evidence>
<reference evidence="6 7" key="2">
    <citation type="submission" date="2024-10" db="EMBL/GenBank/DDBJ databases">
        <authorList>
            <person name="Ryan C."/>
        </authorList>
    </citation>
    <scope>NUCLEOTIDE SEQUENCE [LARGE SCALE GENOMIC DNA]</scope>
</reference>
<evidence type="ECO:0000259" key="5">
    <source>
        <dbReference type="Pfam" id="PF00891"/>
    </source>
</evidence>
<accession>A0ABC9B6C8</accession>
<sequence>MATSSAEIMQAEAELCCHTIGYLMSMALHTAVKLGIPTIIHRHGGAASLSEDQDVPATGGKARATAACVYRLNPKSRLLVDDDIHGGSGGGRSLSPYVLMGTTPLYVLASLKFHQWLLSEGDAAAATPFAMAHGDTFYSVAGRDAGINAAFNEAMGASSQLLAGLVVRECGGVFAGVSSVVDVGGGDGTMARAIARGFPHVKCSVLDLPQVVDGTSSSSARDDVTVEFVAGDMMEFIPPADHVLHNWSDEDCVKILTRCREAITKGGTTGKVVVIDTVIGSPSQKILEAQVLMDMCMMMLVDGKEREEQNWHTIFKEAGFSHCKIQPILGMRSVIEVCP</sequence>
<keyword evidence="2" id="KW-0808">Transferase</keyword>
<feature type="active site" description="Proton acceptor" evidence="4">
    <location>
        <position position="245"/>
    </location>
</feature>
<organism evidence="6 7">
    <name type="scientific">Urochloa decumbens</name>
    <dbReference type="NCBI Taxonomy" id="240449"/>
    <lineage>
        <taxon>Eukaryota</taxon>
        <taxon>Viridiplantae</taxon>
        <taxon>Streptophyta</taxon>
        <taxon>Embryophyta</taxon>
        <taxon>Tracheophyta</taxon>
        <taxon>Spermatophyta</taxon>
        <taxon>Magnoliopsida</taxon>
        <taxon>Liliopsida</taxon>
        <taxon>Poales</taxon>
        <taxon>Poaceae</taxon>
        <taxon>PACMAD clade</taxon>
        <taxon>Panicoideae</taxon>
        <taxon>Panicodae</taxon>
        <taxon>Paniceae</taxon>
        <taxon>Melinidinae</taxon>
        <taxon>Urochloa</taxon>
    </lineage>
</organism>
<dbReference type="InterPro" id="IPR036390">
    <property type="entry name" value="WH_DNA-bd_sf"/>
</dbReference>
<keyword evidence="1" id="KW-0489">Methyltransferase</keyword>
<dbReference type="Proteomes" id="UP001497457">
    <property type="component" value="Chromosome 24b"/>
</dbReference>
<feature type="domain" description="O-methyltransferase C-terminal" evidence="5">
    <location>
        <begin position="127"/>
        <end position="321"/>
    </location>
</feature>
<dbReference type="Gene3D" id="1.10.10.10">
    <property type="entry name" value="Winged helix-like DNA-binding domain superfamily/Winged helix DNA-binding domain"/>
    <property type="match status" value="1"/>
</dbReference>
<dbReference type="InterPro" id="IPR036388">
    <property type="entry name" value="WH-like_DNA-bd_sf"/>
</dbReference>
<dbReference type="SUPFAM" id="SSF46785">
    <property type="entry name" value="Winged helix' DNA-binding domain"/>
    <property type="match status" value="1"/>
</dbReference>
<evidence type="ECO:0000313" key="6">
    <source>
        <dbReference type="EMBL" id="CAL4992651.1"/>
    </source>
</evidence>
<keyword evidence="7" id="KW-1185">Reference proteome</keyword>
<evidence type="ECO:0000256" key="4">
    <source>
        <dbReference type="PIRSR" id="PIRSR005739-1"/>
    </source>
</evidence>
<evidence type="ECO:0000256" key="3">
    <source>
        <dbReference type="ARBA" id="ARBA00022691"/>
    </source>
</evidence>
<keyword evidence="3" id="KW-0949">S-adenosyl-L-methionine</keyword>
<dbReference type="CDD" id="cd02440">
    <property type="entry name" value="AdoMet_MTases"/>
    <property type="match status" value="1"/>
</dbReference>
<dbReference type="AlphaFoldDB" id="A0ABC9B6C8"/>
<dbReference type="PANTHER" id="PTHR11746">
    <property type="entry name" value="O-METHYLTRANSFERASE"/>
    <property type="match status" value="1"/>
</dbReference>
<proteinExistence type="predicted"/>
<dbReference type="GO" id="GO:0008757">
    <property type="term" value="F:S-adenosylmethionine-dependent methyltransferase activity"/>
    <property type="evidence" value="ECO:0007669"/>
    <property type="project" value="UniProtKB-ARBA"/>
</dbReference>
<dbReference type="EMBL" id="OZ075134">
    <property type="protein sequence ID" value="CAL4992651.1"/>
    <property type="molecule type" value="Genomic_DNA"/>
</dbReference>
<dbReference type="GO" id="GO:0032259">
    <property type="term" value="P:methylation"/>
    <property type="evidence" value="ECO:0007669"/>
    <property type="project" value="UniProtKB-KW"/>
</dbReference>
<dbReference type="FunFam" id="3.40.50.150:FF:000057">
    <property type="entry name" value="O-methyltransferase ZRP4"/>
    <property type="match status" value="1"/>
</dbReference>
<dbReference type="PROSITE" id="PS51683">
    <property type="entry name" value="SAM_OMT_II"/>
    <property type="match status" value="1"/>
</dbReference>
<protein>
    <recommendedName>
        <fullName evidence="5">O-methyltransferase C-terminal domain-containing protein</fullName>
    </recommendedName>
</protein>
<dbReference type="InterPro" id="IPR001077">
    <property type="entry name" value="COMT_C"/>
</dbReference>
<dbReference type="GO" id="GO:0008171">
    <property type="term" value="F:O-methyltransferase activity"/>
    <property type="evidence" value="ECO:0007669"/>
    <property type="project" value="UniProtKB-ARBA"/>
</dbReference>
<gene>
    <name evidence="6" type="ORF">URODEC1_LOCUS61202</name>
</gene>
<evidence type="ECO:0000256" key="2">
    <source>
        <dbReference type="ARBA" id="ARBA00022679"/>
    </source>
</evidence>
<dbReference type="Pfam" id="PF00891">
    <property type="entry name" value="Methyltransf_2"/>
    <property type="match status" value="1"/>
</dbReference>
<name>A0ABC9B6C8_9POAL</name>
<dbReference type="InterPro" id="IPR016461">
    <property type="entry name" value="COMT-like"/>
</dbReference>
<evidence type="ECO:0000313" key="7">
    <source>
        <dbReference type="Proteomes" id="UP001497457"/>
    </source>
</evidence>
<reference evidence="7" key="1">
    <citation type="submission" date="2024-06" db="EMBL/GenBank/DDBJ databases">
        <authorList>
            <person name="Ryan C."/>
        </authorList>
    </citation>
    <scope>NUCLEOTIDE SEQUENCE [LARGE SCALE GENOMIC DNA]</scope>
</reference>
<dbReference type="InterPro" id="IPR029063">
    <property type="entry name" value="SAM-dependent_MTases_sf"/>
</dbReference>
<dbReference type="PIRSF" id="PIRSF005739">
    <property type="entry name" value="O-mtase"/>
    <property type="match status" value="1"/>
</dbReference>
<dbReference type="Gene3D" id="3.40.50.150">
    <property type="entry name" value="Vaccinia Virus protein VP39"/>
    <property type="match status" value="1"/>
</dbReference>
<dbReference type="SUPFAM" id="SSF53335">
    <property type="entry name" value="S-adenosyl-L-methionine-dependent methyltransferases"/>
    <property type="match status" value="1"/>
</dbReference>